<feature type="binding site" evidence="5">
    <location>
        <begin position="200"/>
        <end position="202"/>
    </location>
    <ligand>
        <name>substrate</name>
    </ligand>
</feature>
<feature type="binding site" evidence="5">
    <location>
        <position position="90"/>
    </location>
    <ligand>
        <name>substrate</name>
    </ligand>
</feature>
<dbReference type="GO" id="GO:0004645">
    <property type="term" value="F:1,4-alpha-oligoglucan phosphorylase activity"/>
    <property type="evidence" value="ECO:0007669"/>
    <property type="project" value="InterPro"/>
</dbReference>
<evidence type="ECO:0000313" key="8">
    <source>
        <dbReference type="Proteomes" id="UP000063991"/>
    </source>
</evidence>
<evidence type="ECO:0000256" key="4">
    <source>
        <dbReference type="PIRSR" id="PIRSR003059-1"/>
    </source>
</evidence>
<dbReference type="EMBL" id="CP014323">
    <property type="protein sequence ID" value="AMJ98915.1"/>
    <property type="molecule type" value="Genomic_DNA"/>
</dbReference>
<feature type="binding site" evidence="5">
    <location>
        <position position="242"/>
    </location>
    <ligand>
        <name>substrate</name>
    </ligand>
</feature>
<dbReference type="InterPro" id="IPR006047">
    <property type="entry name" value="GH13_cat_dom"/>
</dbReference>
<dbReference type="GO" id="GO:0005975">
    <property type="term" value="P:carbohydrate metabolic process"/>
    <property type="evidence" value="ECO:0007669"/>
    <property type="project" value="InterPro"/>
</dbReference>
<evidence type="ECO:0000256" key="3">
    <source>
        <dbReference type="ARBA" id="ARBA00022679"/>
    </source>
</evidence>
<keyword evidence="3" id="KW-0808">Transferase</keyword>
<dbReference type="Proteomes" id="UP000063991">
    <property type="component" value="Chromosome"/>
</dbReference>
<dbReference type="InterPro" id="IPR045857">
    <property type="entry name" value="O16G_dom_2"/>
</dbReference>
<dbReference type="InterPro" id="IPR017853">
    <property type="entry name" value="GH"/>
</dbReference>
<dbReference type="PANTHER" id="PTHR38784">
    <property type="entry name" value="SUCROSE PHOSPHORYLASE"/>
    <property type="match status" value="1"/>
</dbReference>
<feature type="active site" description="Nucleophile" evidence="4">
    <location>
        <position position="202"/>
    </location>
</feature>
<sequence>MSIRNGVQLITYADRLGDGNIESLTSILQGPLGGLFTGVHILPFYYPYDGEDAGFDPIDHTSVDERLGDWDNVKKLGESVDIMADLIVNHMSGQSEAFKDVLKNGRESSYWPLFLTKEDIFKGDDQTQIDEQIAQVFRPRPTPFFSDYEVGTDTGNPETVPFWTTFTSNQIDIDVESQLGKDYLSSILQSFTESNVDLIRLDAAGYAIKRAGSNCFMLEETFEFIEELSNRARGMGMQCLVEIHSHYQTQIDIAARCDSVYDFALPPLVLHTLFSKNAEALAYWLSISPRNCFTVLDTHDGIGIVDVGASGDKPGLLTADAINSLVDQIHENSNGESKKATGAAANNVDLYQVNCTYYDALGKDDFAYLVARAIQFFSPGIPQVYYGGLLAAHNDMALLAKTNVGRDINRPYLSSSMVKEAVEKPVVKGLMQLIRLRNESDAFNGVFDVSYINNVFVLSWKNGNHAASLNVNFSTMDATIHTVDNDEESVLSINSLLA</sequence>
<feature type="binding site" evidence="5">
    <location>
        <begin position="299"/>
        <end position="300"/>
    </location>
    <ligand>
        <name>substrate</name>
    </ligand>
</feature>
<feature type="binding site" evidence="5">
    <location>
        <begin position="349"/>
        <end position="352"/>
    </location>
    <ligand>
        <name>substrate</name>
    </ligand>
</feature>
<dbReference type="Gene3D" id="3.20.20.80">
    <property type="entry name" value="Glycosidases"/>
    <property type="match status" value="1"/>
</dbReference>
<feature type="binding site" evidence="5">
    <location>
        <position position="406"/>
    </location>
    <ligand>
        <name>substrate</name>
    </ligand>
</feature>
<name>A0A126Q159_ALTMA</name>
<gene>
    <name evidence="7" type="ORF">AVL55_12500</name>
</gene>
<dbReference type="SUPFAM" id="SSF51445">
    <property type="entry name" value="(Trans)glycosidases"/>
    <property type="match status" value="1"/>
</dbReference>
<keyword evidence="2" id="KW-0328">Glycosyltransferase</keyword>
<dbReference type="PANTHER" id="PTHR38784:SF1">
    <property type="entry name" value="SUCROSE PHOSPHORYLASE"/>
    <property type="match status" value="1"/>
</dbReference>
<dbReference type="NCBIfam" id="TIGR03852">
    <property type="entry name" value="sucrose_gtfA"/>
    <property type="match status" value="1"/>
</dbReference>
<evidence type="ECO:0000256" key="5">
    <source>
        <dbReference type="PIRSR" id="PIRSR003059-2"/>
    </source>
</evidence>
<accession>A0A126Q159</accession>
<dbReference type="Pfam" id="PF00128">
    <property type="entry name" value="Alpha-amylase"/>
    <property type="match status" value="1"/>
</dbReference>
<dbReference type="AlphaFoldDB" id="A0A126Q159"/>
<reference evidence="7 8" key="1">
    <citation type="submission" date="2015-12" db="EMBL/GenBank/DDBJ databases">
        <authorList>
            <person name="Shamseldin A."/>
            <person name="Moawad H."/>
            <person name="Abd El-Rahim W.M."/>
            <person name="Sadowsky M.J."/>
        </authorList>
    </citation>
    <scope>NUCLEOTIDE SEQUENCE [LARGE SCALE GENOMIC DNA]</scope>
    <source>
        <strain evidence="7 8">D7</strain>
    </source>
</reference>
<organism evidence="7 8">
    <name type="scientific">Alteromonas macleodii</name>
    <name type="common">Pseudoalteromonas macleodii</name>
    <dbReference type="NCBI Taxonomy" id="28108"/>
    <lineage>
        <taxon>Bacteria</taxon>
        <taxon>Pseudomonadati</taxon>
        <taxon>Pseudomonadota</taxon>
        <taxon>Gammaproteobacteria</taxon>
        <taxon>Alteromonadales</taxon>
        <taxon>Alteromonadaceae</taxon>
        <taxon>Alteromonas/Salinimonas group</taxon>
        <taxon>Alteromonas</taxon>
    </lineage>
</organism>
<dbReference type="OrthoDB" id="9805159at2"/>
<dbReference type="CDD" id="cd11355">
    <property type="entry name" value="AmyAc_Sucrose_phosphorylase"/>
    <property type="match status" value="1"/>
</dbReference>
<dbReference type="InterPro" id="IPR022527">
    <property type="entry name" value="Sucrose_phospho"/>
</dbReference>
<dbReference type="PIRSF" id="PIRSF003059">
    <property type="entry name" value="Sucrose_phosphorylase"/>
    <property type="match status" value="1"/>
</dbReference>
<evidence type="ECO:0000256" key="2">
    <source>
        <dbReference type="ARBA" id="ARBA00022676"/>
    </source>
</evidence>
<feature type="binding site" evidence="5">
    <location>
        <position position="52"/>
    </location>
    <ligand>
        <name>substrate</name>
    </ligand>
</feature>
<dbReference type="InterPro" id="IPR016377">
    <property type="entry name" value="Sucrose_GGa_phosphorylase-rel"/>
</dbReference>
<comment type="similarity">
    <text evidence="1">Belongs to the glycosyl hydrolase 13 family. Sucrose phosphorylase subfamily.</text>
</comment>
<feature type="domain" description="Glycosyl hydrolase family 13 catalytic" evidence="6">
    <location>
        <begin position="8"/>
        <end position="437"/>
    </location>
</feature>
<dbReference type="SMART" id="SM00642">
    <property type="entry name" value="Aamy"/>
    <property type="match status" value="1"/>
</dbReference>
<dbReference type="RefSeq" id="WP_061095364.1">
    <property type="nucleotide sequence ID" value="NZ_CP014323.1"/>
</dbReference>
<feature type="active site" description="Proton donor" evidence="4">
    <location>
        <position position="242"/>
    </location>
</feature>
<evidence type="ECO:0000259" key="6">
    <source>
        <dbReference type="SMART" id="SM00642"/>
    </source>
</evidence>
<evidence type="ECO:0000313" key="7">
    <source>
        <dbReference type="EMBL" id="AMJ98915.1"/>
    </source>
</evidence>
<evidence type="ECO:0000256" key="1">
    <source>
        <dbReference type="ARBA" id="ARBA00008452"/>
    </source>
</evidence>
<protein>
    <submittedName>
        <fullName evidence="7">Sucrose phosphorylase</fullName>
    </submittedName>
</protein>
<proteinExistence type="inferred from homology"/>
<dbReference type="Gene3D" id="3.90.400.10">
    <property type="entry name" value="Oligo-1,6-glucosidase, Domain 2"/>
    <property type="match status" value="1"/>
</dbReference>